<name>A0A9D3AY74_9FIRM</name>
<keyword evidence="5 6" id="KW-0472">Membrane</keyword>
<dbReference type="PANTHER" id="PTHR32196:SF15">
    <property type="entry name" value="SUGAR ABC TRANSPORTER PERMEASE PROTEIN"/>
    <property type="match status" value="1"/>
</dbReference>
<evidence type="ECO:0000256" key="6">
    <source>
        <dbReference type="SAM" id="Phobius"/>
    </source>
</evidence>
<dbReference type="InterPro" id="IPR001851">
    <property type="entry name" value="ABC_transp_permease"/>
</dbReference>
<dbReference type="GO" id="GO:0005886">
    <property type="term" value="C:plasma membrane"/>
    <property type="evidence" value="ECO:0007669"/>
    <property type="project" value="UniProtKB-SubCell"/>
</dbReference>
<gene>
    <name evidence="7" type="ORF">SPSYN_01287</name>
</gene>
<protein>
    <submittedName>
        <fullName evidence="7">Inner membrane ABC transporter permease protein YjfF</fullName>
    </submittedName>
</protein>
<reference evidence="7" key="1">
    <citation type="submission" date="2016-02" db="EMBL/GenBank/DDBJ databases">
        <title>Draft Genome Sequence of Sporotomaculum syntrophicum Strain FB, a Syntrophic Benzoate Degrader.</title>
        <authorList>
            <person name="Nobu M.K."/>
            <person name="Narihiro T."/>
            <person name="Qiu Y.-L."/>
            <person name="Ohashi A."/>
            <person name="Liu W.-T."/>
            <person name="Yuji S."/>
        </authorList>
    </citation>
    <scope>NUCLEOTIDE SEQUENCE</scope>
    <source>
        <strain evidence="7">FB</strain>
    </source>
</reference>
<evidence type="ECO:0000256" key="4">
    <source>
        <dbReference type="ARBA" id="ARBA00022989"/>
    </source>
</evidence>
<dbReference type="PANTHER" id="PTHR32196">
    <property type="entry name" value="ABC TRANSPORTER PERMEASE PROTEIN YPHD-RELATED-RELATED"/>
    <property type="match status" value="1"/>
</dbReference>
<organism evidence="7 8">
    <name type="scientific">Sporotomaculum syntrophicum</name>
    <dbReference type="NCBI Taxonomy" id="182264"/>
    <lineage>
        <taxon>Bacteria</taxon>
        <taxon>Bacillati</taxon>
        <taxon>Bacillota</taxon>
        <taxon>Clostridia</taxon>
        <taxon>Eubacteriales</taxon>
        <taxon>Desulfallaceae</taxon>
        <taxon>Sporotomaculum</taxon>
    </lineage>
</organism>
<evidence type="ECO:0000256" key="1">
    <source>
        <dbReference type="ARBA" id="ARBA00004651"/>
    </source>
</evidence>
<dbReference type="RefSeq" id="WP_243152942.1">
    <property type="nucleotide sequence ID" value="NZ_LSRS01000003.1"/>
</dbReference>
<feature type="transmembrane region" description="Helical" evidence="6">
    <location>
        <begin position="193"/>
        <end position="212"/>
    </location>
</feature>
<feature type="transmembrane region" description="Helical" evidence="6">
    <location>
        <begin position="126"/>
        <end position="152"/>
    </location>
</feature>
<evidence type="ECO:0000313" key="8">
    <source>
        <dbReference type="Proteomes" id="UP000798488"/>
    </source>
</evidence>
<dbReference type="AlphaFoldDB" id="A0A9D3AY74"/>
<feature type="transmembrane region" description="Helical" evidence="6">
    <location>
        <begin position="239"/>
        <end position="259"/>
    </location>
</feature>
<feature type="transmembrane region" description="Helical" evidence="6">
    <location>
        <begin position="20"/>
        <end position="41"/>
    </location>
</feature>
<sequence>MNKREQADKLFHSERLVPIIFLLLSYLAWQFSGLSGAFVLNQVITRFIRDGILVLSLIIPIAAGMGLNFAVTVGAMCAQAALLFVINYQVNGIAGILLVALLCITFSTLAGLVIGHILNMVKGKEMIVTIIIGTLANSLYQLVFLVGFGTIIPIGNEEIILSRGIGVRNAVDLDMYRNTIDKLWLCKLGNIEIPLFMILVVLLFACLIYYLLNTRFGQKVKAVGNSNEKAEVSGINVNMVRIMAMVLSTVLAALGQLFFLQNIGMFDVYTAHMNADLISCAALLAGGASIKDAKIRHAIIGIFLFHTLFIVSPQAGQNLFHNAALGEYFRSFVAYGTIAFALIINIKNEHKQQVPSNSI</sequence>
<evidence type="ECO:0000256" key="3">
    <source>
        <dbReference type="ARBA" id="ARBA00022692"/>
    </source>
</evidence>
<dbReference type="EMBL" id="LSRS01000003">
    <property type="protein sequence ID" value="KAF1085151.1"/>
    <property type="molecule type" value="Genomic_DNA"/>
</dbReference>
<feature type="transmembrane region" description="Helical" evidence="6">
    <location>
        <begin position="92"/>
        <end position="114"/>
    </location>
</feature>
<keyword evidence="8" id="KW-1185">Reference proteome</keyword>
<evidence type="ECO:0000256" key="5">
    <source>
        <dbReference type="ARBA" id="ARBA00023136"/>
    </source>
</evidence>
<dbReference type="GO" id="GO:0022857">
    <property type="term" value="F:transmembrane transporter activity"/>
    <property type="evidence" value="ECO:0007669"/>
    <property type="project" value="InterPro"/>
</dbReference>
<accession>A0A9D3AY74</accession>
<feature type="transmembrane region" description="Helical" evidence="6">
    <location>
        <begin position="271"/>
        <end position="290"/>
    </location>
</feature>
<keyword evidence="4 6" id="KW-1133">Transmembrane helix</keyword>
<evidence type="ECO:0000256" key="2">
    <source>
        <dbReference type="ARBA" id="ARBA00022475"/>
    </source>
</evidence>
<dbReference type="Pfam" id="PF02653">
    <property type="entry name" value="BPD_transp_2"/>
    <property type="match status" value="1"/>
</dbReference>
<keyword evidence="3 6" id="KW-0812">Transmembrane</keyword>
<keyword evidence="2" id="KW-1003">Cell membrane</keyword>
<proteinExistence type="predicted"/>
<comment type="subcellular location">
    <subcellularLocation>
        <location evidence="1">Cell membrane</location>
        <topology evidence="1">Multi-pass membrane protein</topology>
    </subcellularLocation>
</comment>
<feature type="transmembrane region" description="Helical" evidence="6">
    <location>
        <begin position="328"/>
        <end position="346"/>
    </location>
</feature>
<feature type="transmembrane region" description="Helical" evidence="6">
    <location>
        <begin position="297"/>
        <end position="316"/>
    </location>
</feature>
<feature type="transmembrane region" description="Helical" evidence="6">
    <location>
        <begin position="53"/>
        <end position="86"/>
    </location>
</feature>
<evidence type="ECO:0000313" key="7">
    <source>
        <dbReference type="EMBL" id="KAF1085151.1"/>
    </source>
</evidence>
<dbReference type="Proteomes" id="UP000798488">
    <property type="component" value="Unassembled WGS sequence"/>
</dbReference>
<comment type="caution">
    <text evidence="7">The sequence shown here is derived from an EMBL/GenBank/DDBJ whole genome shotgun (WGS) entry which is preliminary data.</text>
</comment>